<dbReference type="InterPro" id="IPR050680">
    <property type="entry name" value="YpeA/RimI_acetyltransf"/>
</dbReference>
<feature type="domain" description="N-acetyltransferase" evidence="3">
    <location>
        <begin position="1"/>
        <end position="138"/>
    </location>
</feature>
<dbReference type="CDD" id="cd04301">
    <property type="entry name" value="NAT_SF"/>
    <property type="match status" value="1"/>
</dbReference>
<proteinExistence type="predicted"/>
<keyword evidence="1 4" id="KW-0808">Transferase</keyword>
<organism evidence="4 5">
    <name type="scientific">Roseovarius nubinhibens (strain ATCC BAA-591 / DSM 15170 / ISM)</name>
    <dbReference type="NCBI Taxonomy" id="89187"/>
    <lineage>
        <taxon>Bacteria</taxon>
        <taxon>Pseudomonadati</taxon>
        <taxon>Pseudomonadota</taxon>
        <taxon>Alphaproteobacteria</taxon>
        <taxon>Rhodobacterales</taxon>
        <taxon>Roseobacteraceae</taxon>
        <taxon>Roseovarius</taxon>
    </lineage>
</organism>
<gene>
    <name evidence="4" type="ORF">ISM_02840</name>
</gene>
<dbReference type="Proteomes" id="UP000005954">
    <property type="component" value="Unassembled WGS sequence"/>
</dbReference>
<dbReference type="PANTHER" id="PTHR43420">
    <property type="entry name" value="ACETYLTRANSFERASE"/>
    <property type="match status" value="1"/>
</dbReference>
<dbReference type="Pfam" id="PF00583">
    <property type="entry name" value="Acetyltransf_1"/>
    <property type="match status" value="1"/>
</dbReference>
<comment type="caution">
    <text evidence="4">The sequence shown here is derived from an EMBL/GenBank/DDBJ whole genome shotgun (WGS) entry which is preliminary data.</text>
</comment>
<name>A3SIL0_ROSNI</name>
<dbReference type="SUPFAM" id="SSF55729">
    <property type="entry name" value="Acyl-CoA N-acyltransferases (Nat)"/>
    <property type="match status" value="1"/>
</dbReference>
<dbReference type="Gene3D" id="3.40.630.30">
    <property type="match status" value="1"/>
</dbReference>
<dbReference type="eggNOG" id="COG0456">
    <property type="taxonomic scope" value="Bacteria"/>
</dbReference>
<dbReference type="InterPro" id="IPR016181">
    <property type="entry name" value="Acyl_CoA_acyltransferase"/>
</dbReference>
<reference evidence="4 5" key="1">
    <citation type="submission" date="2005-12" db="EMBL/GenBank/DDBJ databases">
        <authorList>
            <person name="Moran M.A."/>
            <person name="Ferriera S."/>
            <person name="Johnson J."/>
            <person name="Kravitz S."/>
            <person name="Halpern A."/>
            <person name="Remington K."/>
            <person name="Beeson K."/>
            <person name="Tran B."/>
            <person name="Rogers Y.-H."/>
            <person name="Friedman R."/>
            <person name="Venter J.C."/>
        </authorList>
    </citation>
    <scope>NUCLEOTIDE SEQUENCE [LARGE SCALE GENOMIC DNA]</scope>
    <source>
        <strain evidence="5">ATCC BAA-591 / DSM 15170 / ISM</strain>
    </source>
</reference>
<evidence type="ECO:0000259" key="3">
    <source>
        <dbReference type="PROSITE" id="PS51186"/>
    </source>
</evidence>
<dbReference type="PANTHER" id="PTHR43420:SF12">
    <property type="entry name" value="N-ACETYLTRANSFERASE DOMAIN-CONTAINING PROTEIN"/>
    <property type="match status" value="1"/>
</dbReference>
<evidence type="ECO:0000256" key="2">
    <source>
        <dbReference type="ARBA" id="ARBA00023315"/>
    </source>
</evidence>
<accession>A3SIL0</accession>
<dbReference type="InterPro" id="IPR000182">
    <property type="entry name" value="GNAT_dom"/>
</dbReference>
<keyword evidence="2" id="KW-0012">Acyltransferase</keyword>
<sequence>MISAEALAACHARAFEGTGRGWSEAEFTALLAEPGIILAGEERGFALFREAAGEAELLTLATDPAARRQGLAARALAEGLARLRETGIGRVFLEVAEDNDAALALYRAAGFADCGRRKGYYPRAGGAVDALVLALDLEI</sequence>
<dbReference type="AlphaFoldDB" id="A3SIL0"/>
<dbReference type="EMBL" id="AALY01000001">
    <property type="protein sequence ID" value="EAP77191.1"/>
    <property type="molecule type" value="Genomic_DNA"/>
</dbReference>
<dbReference type="HOGENOM" id="CLU_013985_23_2_5"/>
<dbReference type="STRING" id="89187.ISM_02840"/>
<evidence type="ECO:0000313" key="4">
    <source>
        <dbReference type="EMBL" id="EAP77191.1"/>
    </source>
</evidence>
<evidence type="ECO:0000256" key="1">
    <source>
        <dbReference type="ARBA" id="ARBA00022679"/>
    </source>
</evidence>
<evidence type="ECO:0000313" key="5">
    <source>
        <dbReference type="Proteomes" id="UP000005954"/>
    </source>
</evidence>
<dbReference type="GO" id="GO:0016747">
    <property type="term" value="F:acyltransferase activity, transferring groups other than amino-acyl groups"/>
    <property type="evidence" value="ECO:0007669"/>
    <property type="project" value="InterPro"/>
</dbReference>
<keyword evidence="5" id="KW-1185">Reference proteome</keyword>
<protein>
    <submittedName>
        <fullName evidence="4">Ribosomal-protein-alanine acetyltransferase, putative</fullName>
    </submittedName>
</protein>
<dbReference type="PROSITE" id="PS51186">
    <property type="entry name" value="GNAT"/>
    <property type="match status" value="1"/>
</dbReference>